<evidence type="ECO:0000313" key="1">
    <source>
        <dbReference type="EMBL" id="QOR59900.1"/>
    </source>
</evidence>
<proteinExistence type="predicted"/>
<protein>
    <submittedName>
        <fullName evidence="1">Uncharacterized protein</fullName>
    </submittedName>
</protein>
<dbReference type="GeneID" id="65130516"/>
<dbReference type="RefSeq" id="YP_010112058.1">
    <property type="nucleotide sequence ID" value="NC_055887.1"/>
</dbReference>
<name>A0A7M1S356_9CAUD</name>
<dbReference type="KEGG" id="vg:65130516"/>
<sequence length="86" mass="10118">MENNSPITTPIEETRKCMVCGKILPVSKFERYTKRGYHTARKACEDKEYSQDEKFKDFTSRELILELRARGYRGKLQKVTVDEIVI</sequence>
<accession>A0A7M1S356</accession>
<keyword evidence="2" id="KW-1185">Reference proteome</keyword>
<dbReference type="EMBL" id="MT774394">
    <property type="protein sequence ID" value="QOR59900.1"/>
    <property type="molecule type" value="Genomic_DNA"/>
</dbReference>
<organism evidence="1 2">
    <name type="scientific">uncultured phage cr271_1</name>
    <dbReference type="NCBI Taxonomy" id="2772078"/>
    <lineage>
        <taxon>Viruses</taxon>
        <taxon>Duplodnaviria</taxon>
        <taxon>Heunggongvirae</taxon>
        <taxon>Uroviricota</taxon>
        <taxon>Caudoviricetes</taxon>
        <taxon>Crassvirales</taxon>
        <taxon>Intestiviridae</taxon>
        <taxon>Obtuvirinae</taxon>
        <taxon>Hacihdavirus</taxon>
        <taxon>Hacihdavirus animalis</taxon>
    </lineage>
</organism>
<evidence type="ECO:0000313" key="2">
    <source>
        <dbReference type="Proteomes" id="UP000593898"/>
    </source>
</evidence>
<dbReference type="Proteomes" id="UP000593898">
    <property type="component" value="Segment"/>
</dbReference>
<reference evidence="1 2" key="1">
    <citation type="submission" date="2020-07" db="EMBL/GenBank/DDBJ databases">
        <title>Taxonomic proposal: Crassvirales, a new order of highly abundant and diverse bacterial viruses.</title>
        <authorList>
            <person name="Shkoporov A.N."/>
            <person name="Stockdale S.R."/>
            <person name="Guerin E."/>
            <person name="Ross R.P."/>
            <person name="Hill C."/>
        </authorList>
    </citation>
    <scope>NUCLEOTIDE SEQUENCE [LARGE SCALE GENOMIC DNA]</scope>
</reference>